<dbReference type="EMBL" id="JAERRJ010000004">
    <property type="protein sequence ID" value="MBL1075198.1"/>
    <property type="molecule type" value="Genomic_DNA"/>
</dbReference>
<proteinExistence type="predicted"/>
<dbReference type="InterPro" id="IPR054344">
    <property type="entry name" value="TY-Chap_N"/>
</dbReference>
<reference evidence="2 3" key="1">
    <citation type="submission" date="2021-01" db="EMBL/GenBank/DDBJ databases">
        <title>WGS of actinomycetes isolated from Thailand.</title>
        <authorList>
            <person name="Thawai C."/>
        </authorList>
    </citation>
    <scope>NUCLEOTIDE SEQUENCE [LARGE SCALE GENOMIC DNA]</scope>
    <source>
        <strain evidence="2 3">LPG 2</strain>
    </source>
</reference>
<sequence length="128" mass="14441">MVIIAEAESWTDRQRFAQFRRTDTEIIAELSDEEPLASESNLGRELLTEAGWRTPQADHMGNWWFELPWPADSSGCHRLAAMITSGLREALRIPEPSALTYTAWNERQGNRGMDLPLLGLSPNTTSAR</sequence>
<feature type="domain" description="TY-Chap N-terminal" evidence="1">
    <location>
        <begin position="7"/>
        <end position="99"/>
    </location>
</feature>
<organism evidence="2 3">
    <name type="scientific">Nocardia acididurans</name>
    <dbReference type="NCBI Taxonomy" id="2802282"/>
    <lineage>
        <taxon>Bacteria</taxon>
        <taxon>Bacillati</taxon>
        <taxon>Actinomycetota</taxon>
        <taxon>Actinomycetes</taxon>
        <taxon>Mycobacteriales</taxon>
        <taxon>Nocardiaceae</taxon>
        <taxon>Nocardia</taxon>
    </lineage>
</organism>
<comment type="caution">
    <text evidence="2">The sequence shown here is derived from an EMBL/GenBank/DDBJ whole genome shotgun (WGS) entry which is preliminary data.</text>
</comment>
<name>A0ABS1M3F2_9NOCA</name>
<evidence type="ECO:0000259" key="1">
    <source>
        <dbReference type="Pfam" id="PF22552"/>
    </source>
</evidence>
<accession>A0ABS1M3F2</accession>
<gene>
    <name evidence="2" type="ORF">JK358_12425</name>
</gene>
<dbReference type="Proteomes" id="UP000602198">
    <property type="component" value="Unassembled WGS sequence"/>
</dbReference>
<evidence type="ECO:0000313" key="2">
    <source>
        <dbReference type="EMBL" id="MBL1075198.1"/>
    </source>
</evidence>
<evidence type="ECO:0000313" key="3">
    <source>
        <dbReference type="Proteomes" id="UP000602198"/>
    </source>
</evidence>
<dbReference type="Pfam" id="PF22552">
    <property type="entry name" value="TY-Chap3"/>
    <property type="match status" value="1"/>
</dbReference>
<protein>
    <recommendedName>
        <fullName evidence="1">TY-Chap N-terminal domain-containing protein</fullName>
    </recommendedName>
</protein>
<keyword evidence="3" id="KW-1185">Reference proteome</keyword>